<dbReference type="InterPro" id="IPR003695">
    <property type="entry name" value="Ppx_GppA_N"/>
</dbReference>
<evidence type="ECO:0000259" key="5">
    <source>
        <dbReference type="Pfam" id="PF02541"/>
    </source>
</evidence>
<comment type="similarity">
    <text evidence="1">Belongs to the GppA/Ppx family.</text>
</comment>
<dbReference type="PANTHER" id="PTHR30005">
    <property type="entry name" value="EXOPOLYPHOSPHATASE"/>
    <property type="match status" value="1"/>
</dbReference>
<dbReference type="Gene3D" id="3.30.420.150">
    <property type="entry name" value="Exopolyphosphatase. Domain 2"/>
    <property type="match status" value="1"/>
</dbReference>
<accession>A0A1U9JUI9</accession>
<evidence type="ECO:0000256" key="3">
    <source>
        <dbReference type="ARBA" id="ARBA00022801"/>
    </source>
</evidence>
<dbReference type="Gene3D" id="1.10.3210.10">
    <property type="entry name" value="Hypothetical protein af1432"/>
    <property type="match status" value="1"/>
</dbReference>
<dbReference type="Pfam" id="PF21697">
    <property type="entry name" value="Ppx_C"/>
    <property type="match status" value="1"/>
</dbReference>
<evidence type="ECO:0000256" key="1">
    <source>
        <dbReference type="ARBA" id="ARBA00007125"/>
    </source>
</evidence>
<gene>
    <name evidence="7" type="ORF">BHV28_08170</name>
</gene>
<keyword evidence="3" id="KW-0378">Hydrolase</keyword>
<dbReference type="GO" id="GO:0006793">
    <property type="term" value="P:phosphorus metabolic process"/>
    <property type="evidence" value="ECO:0007669"/>
    <property type="project" value="InterPro"/>
</dbReference>
<dbReference type="InterPro" id="IPR048951">
    <property type="entry name" value="Ppx_C"/>
</dbReference>
<dbReference type="EC" id="3.6.1.11" evidence="2"/>
<dbReference type="Pfam" id="PF02541">
    <property type="entry name" value="Ppx-GppA"/>
    <property type="match status" value="1"/>
</dbReference>
<name>A0A1U9JUI9_9HYPH</name>
<protein>
    <recommendedName>
        <fullName evidence="2">exopolyphosphatase</fullName>
        <ecNumber evidence="2">3.6.1.11</ecNumber>
    </recommendedName>
</protein>
<evidence type="ECO:0000256" key="4">
    <source>
        <dbReference type="ARBA" id="ARBA00047607"/>
    </source>
</evidence>
<keyword evidence="8" id="KW-1185">Reference proteome</keyword>
<organism evidence="7 8">
    <name type="scientific">Candidatus Tokpelaia hoelldobleri</name>
    <dbReference type="NCBI Taxonomy" id="1902579"/>
    <lineage>
        <taxon>Bacteria</taxon>
        <taxon>Pseudomonadati</taxon>
        <taxon>Pseudomonadota</taxon>
        <taxon>Alphaproteobacteria</taxon>
        <taxon>Hyphomicrobiales</taxon>
        <taxon>Candidatus Tokpelaia</taxon>
    </lineage>
</organism>
<reference evidence="7 8" key="2">
    <citation type="journal article" date="2016" name="Sci. Rep.">
        <title>The genome of Rhizobiales bacteria in predatory ants reveals urease gene functions but no genes for nitrogen fixation.</title>
        <authorList>
            <person name="Neuvonen M.M."/>
            <person name="Tamarit D."/>
            <person name="Naslund K."/>
            <person name="Liebig J."/>
            <person name="Feldhaar H."/>
            <person name="Moran N.A."/>
            <person name="Guy L."/>
            <person name="Andersson S.G."/>
        </authorList>
    </citation>
    <scope>NUCLEOTIDE SEQUENCE [LARGE SCALE GENOMIC DNA]</scope>
    <source>
        <strain evidence="7 8">Hsal</strain>
    </source>
</reference>
<reference evidence="7 8" key="1">
    <citation type="journal article" date="2010" name="Science">
        <title>Genomic comparison of the ants Camponotus floridanus and Harpegnathos saltator.</title>
        <authorList>
            <person name="Bonasio R."/>
            <person name="Zhang G."/>
            <person name="Ye C."/>
            <person name="Mutti N.S."/>
            <person name="Fang X."/>
            <person name="Qin N."/>
            <person name="Donahue G."/>
            <person name="Yang P."/>
            <person name="Li Q."/>
            <person name="Li C."/>
            <person name="Zhang P."/>
            <person name="Huang Z."/>
            <person name="Berger S.L."/>
            <person name="Reinberg D."/>
            <person name="Wang J."/>
            <person name="Liebig J."/>
        </authorList>
    </citation>
    <scope>NUCLEOTIDE SEQUENCE [LARGE SCALE GENOMIC DNA]</scope>
    <source>
        <strain evidence="7 8">Hsal</strain>
    </source>
</reference>
<dbReference type="PANTHER" id="PTHR30005:SF0">
    <property type="entry name" value="RETROGRADE REGULATION PROTEIN 2"/>
    <property type="match status" value="1"/>
</dbReference>
<dbReference type="EMBL" id="CP017315">
    <property type="protein sequence ID" value="AQS41516.1"/>
    <property type="molecule type" value="Genomic_DNA"/>
</dbReference>
<proteinExistence type="inferred from homology"/>
<dbReference type="GO" id="GO:0004309">
    <property type="term" value="F:exopolyphosphatase activity"/>
    <property type="evidence" value="ECO:0007669"/>
    <property type="project" value="UniProtKB-EC"/>
</dbReference>
<dbReference type="AlphaFoldDB" id="A0A1U9JUI9"/>
<dbReference type="InterPro" id="IPR050273">
    <property type="entry name" value="GppA/Ppx_hydrolase"/>
</dbReference>
<dbReference type="SUPFAM" id="SSF53067">
    <property type="entry name" value="Actin-like ATPase domain"/>
    <property type="match status" value="2"/>
</dbReference>
<dbReference type="Proteomes" id="UP000188912">
    <property type="component" value="Chromosome"/>
</dbReference>
<comment type="catalytic activity">
    <reaction evidence="4">
        <text>[phosphate](n) + H2O = [phosphate](n-1) + phosphate + H(+)</text>
        <dbReference type="Rhea" id="RHEA:21528"/>
        <dbReference type="Rhea" id="RHEA-COMP:9859"/>
        <dbReference type="Rhea" id="RHEA-COMP:14279"/>
        <dbReference type="ChEBI" id="CHEBI:15377"/>
        <dbReference type="ChEBI" id="CHEBI:15378"/>
        <dbReference type="ChEBI" id="CHEBI:16838"/>
        <dbReference type="ChEBI" id="CHEBI:43474"/>
        <dbReference type="EC" id="3.6.1.11"/>
    </reaction>
</comment>
<sequence>MIQATTAQGRLQGREPVAVIDIGSNSVRLVVYEGLVRSPTVLFNEKIMCGLGRGLAKTGRLTDEAMEMALRTLRRFHALNRQLQVKQVYTLATAAVRDAKNGAGFVARAKENMQGDVHLLSGKQEAVCSALGVVSSFYQPDGLVGDFGGGSLELVNLVKMQVDEGVSLPLGGLRLMEASDNNLKQARRMIREQLQQADFLAKGRGRPFFAVGGTWRNLAKLHMNIRHYPLPIMHAYEIRAEEAVSFLHRFAKGDVEHMRGITAIAKGRRELLPYGAAAMLELIEHMEPEKIVFSGAGMREGYIYQLLPDDLREQDPLLSAAEEMAVLRARSPRHAHELVEWTQQAFAVLGVSEKGEEKRYREASCLLADIGWRIDLDYRGIQAANQIAYGVYPGINHEGRVFAALAVFFRNEGLVPDHEAPDFIRCATPEIVVRARLLGAVMRISNLFCASDAGVLPEMQWRKTAGGVELRIPARYADLIADRPEGRLRQLAKLTGIPMQYRVMK</sequence>
<dbReference type="InterPro" id="IPR022371">
    <property type="entry name" value="Exopolyphosphatase"/>
</dbReference>
<dbReference type="Gene3D" id="3.30.420.40">
    <property type="match status" value="1"/>
</dbReference>
<evidence type="ECO:0000313" key="8">
    <source>
        <dbReference type="Proteomes" id="UP000188912"/>
    </source>
</evidence>
<feature type="domain" description="Exopolyphosphatase C-terminal" evidence="6">
    <location>
        <begin position="317"/>
        <end position="497"/>
    </location>
</feature>
<evidence type="ECO:0000256" key="2">
    <source>
        <dbReference type="ARBA" id="ARBA00012451"/>
    </source>
</evidence>
<feature type="domain" description="Ppx/GppA phosphatase N-terminal" evidence="5">
    <location>
        <begin position="38"/>
        <end position="308"/>
    </location>
</feature>
<dbReference type="CDD" id="cd24052">
    <property type="entry name" value="ASKHA_NBD_HpPPX-GppA-like"/>
    <property type="match status" value="1"/>
</dbReference>
<dbReference type="KEGG" id="thd:BHV28_08170"/>
<evidence type="ECO:0000259" key="6">
    <source>
        <dbReference type="Pfam" id="PF21697"/>
    </source>
</evidence>
<dbReference type="InterPro" id="IPR043129">
    <property type="entry name" value="ATPase_NBD"/>
</dbReference>
<dbReference type="NCBIfam" id="TIGR03706">
    <property type="entry name" value="exo_poly_only"/>
    <property type="match status" value="1"/>
</dbReference>
<dbReference type="STRING" id="1902579.BHV28_08170"/>
<dbReference type="SUPFAM" id="SSF109604">
    <property type="entry name" value="HD-domain/PDEase-like"/>
    <property type="match status" value="1"/>
</dbReference>
<evidence type="ECO:0000313" key="7">
    <source>
        <dbReference type="EMBL" id="AQS41516.1"/>
    </source>
</evidence>